<keyword evidence="1" id="KW-1185">Reference proteome</keyword>
<evidence type="ECO:0000313" key="2">
    <source>
        <dbReference type="WBParaSite" id="HCON_00151910-00001"/>
    </source>
</evidence>
<dbReference type="AlphaFoldDB" id="A0A7I5ED46"/>
<protein>
    <submittedName>
        <fullName evidence="2">Secreted protein</fullName>
    </submittedName>
</protein>
<reference evidence="2" key="1">
    <citation type="submission" date="2020-12" db="UniProtKB">
        <authorList>
            <consortium name="WormBaseParasite"/>
        </authorList>
    </citation>
    <scope>IDENTIFICATION</scope>
    <source>
        <strain evidence="2">MHco3</strain>
    </source>
</reference>
<dbReference type="Proteomes" id="UP000025227">
    <property type="component" value="Unplaced"/>
</dbReference>
<dbReference type="WBParaSite" id="HCON_00151910-00001">
    <property type="protein sequence ID" value="HCON_00151910-00001"/>
    <property type="gene ID" value="HCON_00151910"/>
</dbReference>
<sequence>MYVCMYVCMYACMYVCMYVCTYVCTYVCSAHRGVAGAEWGVRVAKRLILATKRSKHREKKIKVLMHIVELHDEHSTFEVLQSSELSQQTLHWRN</sequence>
<accession>A0A7I5ED46</accession>
<name>A0A7I5ED46_HAECO</name>
<organism evidence="1 2">
    <name type="scientific">Haemonchus contortus</name>
    <name type="common">Barber pole worm</name>
    <dbReference type="NCBI Taxonomy" id="6289"/>
    <lineage>
        <taxon>Eukaryota</taxon>
        <taxon>Metazoa</taxon>
        <taxon>Ecdysozoa</taxon>
        <taxon>Nematoda</taxon>
        <taxon>Chromadorea</taxon>
        <taxon>Rhabditida</taxon>
        <taxon>Rhabditina</taxon>
        <taxon>Rhabditomorpha</taxon>
        <taxon>Strongyloidea</taxon>
        <taxon>Trichostrongylidae</taxon>
        <taxon>Haemonchus</taxon>
    </lineage>
</organism>
<dbReference type="OrthoDB" id="10069986at2759"/>
<proteinExistence type="predicted"/>
<evidence type="ECO:0000313" key="1">
    <source>
        <dbReference type="Proteomes" id="UP000025227"/>
    </source>
</evidence>